<dbReference type="PANTHER" id="PTHR10629:SF52">
    <property type="entry name" value="DNA (CYTOSINE-5)-METHYLTRANSFERASE 1"/>
    <property type="match status" value="1"/>
</dbReference>
<dbReference type="GO" id="GO:0044027">
    <property type="term" value="P:negative regulation of gene expression via chromosomal CpG island methylation"/>
    <property type="evidence" value="ECO:0007669"/>
    <property type="project" value="TreeGrafter"/>
</dbReference>
<dbReference type="GO" id="GO:0032259">
    <property type="term" value="P:methylation"/>
    <property type="evidence" value="ECO:0007669"/>
    <property type="project" value="UniProtKB-KW"/>
</dbReference>
<evidence type="ECO:0000256" key="2">
    <source>
        <dbReference type="ARBA" id="ARBA00022679"/>
    </source>
</evidence>
<evidence type="ECO:0000256" key="3">
    <source>
        <dbReference type="ARBA" id="ARBA00022691"/>
    </source>
</evidence>
<evidence type="ECO:0000256" key="7">
    <source>
        <dbReference type="RuleBase" id="RU000417"/>
    </source>
</evidence>
<dbReference type="InterPro" id="IPR050390">
    <property type="entry name" value="C5-Methyltransferase"/>
</dbReference>
<dbReference type="EMBL" id="CP132970">
    <property type="protein sequence ID" value="XBW05040.1"/>
    <property type="molecule type" value="Genomic_DNA"/>
</dbReference>
<organism evidence="8">
    <name type="scientific">Rhodococcus sp. D-6</name>
    <dbReference type="NCBI Taxonomy" id="1387842"/>
    <lineage>
        <taxon>Bacteria</taxon>
        <taxon>Bacillati</taxon>
        <taxon>Actinomycetota</taxon>
        <taxon>Actinomycetes</taxon>
        <taxon>Mycobacteriales</taxon>
        <taxon>Nocardiaceae</taxon>
        <taxon>Rhodococcus</taxon>
    </lineage>
</organism>
<dbReference type="Gene3D" id="3.90.120.10">
    <property type="entry name" value="DNA Methylase, subunit A, domain 2"/>
    <property type="match status" value="1"/>
</dbReference>
<dbReference type="PRINTS" id="PR00105">
    <property type="entry name" value="C5METTRFRASE"/>
</dbReference>
<proteinExistence type="inferred from homology"/>
<dbReference type="SUPFAM" id="SSF53335">
    <property type="entry name" value="S-adenosyl-L-methionine-dependent methyltransferases"/>
    <property type="match status" value="1"/>
</dbReference>
<dbReference type="GO" id="GO:0009307">
    <property type="term" value="P:DNA restriction-modification system"/>
    <property type="evidence" value="ECO:0007669"/>
    <property type="project" value="UniProtKB-KW"/>
</dbReference>
<dbReference type="InterPro" id="IPR029063">
    <property type="entry name" value="SAM-dependent_MTases_sf"/>
</dbReference>
<dbReference type="NCBIfam" id="TIGR00675">
    <property type="entry name" value="dcm"/>
    <property type="match status" value="1"/>
</dbReference>
<keyword evidence="1 5" id="KW-0489">Methyltransferase</keyword>
<evidence type="ECO:0000256" key="6">
    <source>
        <dbReference type="RuleBase" id="RU000416"/>
    </source>
</evidence>
<dbReference type="PANTHER" id="PTHR10629">
    <property type="entry name" value="CYTOSINE-SPECIFIC METHYLTRANSFERASE"/>
    <property type="match status" value="1"/>
</dbReference>
<dbReference type="REBASE" id="838793">
    <property type="entry name" value="M1.RspD6ORF3450P"/>
</dbReference>
<feature type="active site" evidence="5">
    <location>
        <position position="81"/>
    </location>
</feature>
<dbReference type="KEGG" id="rhox:RBB84_03450"/>
<evidence type="ECO:0000256" key="5">
    <source>
        <dbReference type="PROSITE-ProRule" id="PRU01016"/>
    </source>
</evidence>
<dbReference type="EC" id="2.1.1.37" evidence="7"/>
<gene>
    <name evidence="8" type="ORF">RBB84_03450</name>
</gene>
<name>A0AAU7UYC1_9NOCA</name>
<evidence type="ECO:0000313" key="8">
    <source>
        <dbReference type="EMBL" id="XBW05040.1"/>
    </source>
</evidence>
<dbReference type="Gene3D" id="3.40.50.150">
    <property type="entry name" value="Vaccinia Virus protein VP39"/>
    <property type="match status" value="1"/>
</dbReference>
<dbReference type="InterPro" id="IPR001525">
    <property type="entry name" value="C5_MeTfrase"/>
</dbReference>
<protein>
    <recommendedName>
        <fullName evidence="7">Cytosine-specific methyltransferase</fullName>
        <ecNumber evidence="7">2.1.1.37</ecNumber>
    </recommendedName>
</protein>
<dbReference type="RefSeq" id="WP_082921230.1">
    <property type="nucleotide sequence ID" value="NZ_CP132970.1"/>
</dbReference>
<comment type="catalytic activity">
    <reaction evidence="7">
        <text>a 2'-deoxycytidine in DNA + S-adenosyl-L-methionine = a 5-methyl-2'-deoxycytidine in DNA + S-adenosyl-L-homocysteine + H(+)</text>
        <dbReference type="Rhea" id="RHEA:13681"/>
        <dbReference type="Rhea" id="RHEA-COMP:11369"/>
        <dbReference type="Rhea" id="RHEA-COMP:11370"/>
        <dbReference type="ChEBI" id="CHEBI:15378"/>
        <dbReference type="ChEBI" id="CHEBI:57856"/>
        <dbReference type="ChEBI" id="CHEBI:59789"/>
        <dbReference type="ChEBI" id="CHEBI:85452"/>
        <dbReference type="ChEBI" id="CHEBI:85454"/>
        <dbReference type="EC" id="2.1.1.37"/>
    </reaction>
</comment>
<dbReference type="PROSITE" id="PS00094">
    <property type="entry name" value="C5_MTASE_1"/>
    <property type="match status" value="1"/>
</dbReference>
<dbReference type="PROSITE" id="PS00095">
    <property type="entry name" value="C5_MTASE_2"/>
    <property type="match status" value="1"/>
</dbReference>
<keyword evidence="4" id="KW-0680">Restriction system</keyword>
<evidence type="ECO:0000256" key="4">
    <source>
        <dbReference type="ARBA" id="ARBA00022747"/>
    </source>
</evidence>
<dbReference type="AlphaFoldDB" id="A0AAU7UYC1"/>
<keyword evidence="3 5" id="KW-0949">S-adenosyl-L-methionine</keyword>
<accession>A0AAU7UYC1</accession>
<dbReference type="Pfam" id="PF00145">
    <property type="entry name" value="DNA_methylase"/>
    <property type="match status" value="1"/>
</dbReference>
<keyword evidence="2 5" id="KW-0808">Transferase</keyword>
<dbReference type="GO" id="GO:0003886">
    <property type="term" value="F:DNA (cytosine-5-)-methyltransferase activity"/>
    <property type="evidence" value="ECO:0007669"/>
    <property type="project" value="UniProtKB-EC"/>
</dbReference>
<dbReference type="PROSITE" id="PS51679">
    <property type="entry name" value="SAM_MT_C5"/>
    <property type="match status" value="1"/>
</dbReference>
<reference evidence="8" key="1">
    <citation type="submission" date="2023-08" db="EMBL/GenBank/DDBJ databases">
        <title>The novel hydrolase IpcH responsible for the initial isoprocarb degradation step in Rhodococcus sp. D-6.</title>
        <authorList>
            <person name="Zhu Q."/>
        </authorList>
    </citation>
    <scope>NUCLEOTIDE SEQUENCE</scope>
    <source>
        <strain evidence="8">D-6</strain>
    </source>
</reference>
<dbReference type="InterPro" id="IPR031303">
    <property type="entry name" value="C5_meth_CS"/>
</dbReference>
<evidence type="ECO:0000256" key="1">
    <source>
        <dbReference type="ARBA" id="ARBA00022603"/>
    </source>
</evidence>
<dbReference type="GO" id="GO:0003677">
    <property type="term" value="F:DNA binding"/>
    <property type="evidence" value="ECO:0007669"/>
    <property type="project" value="TreeGrafter"/>
</dbReference>
<sequence>MPTPPTVFRVLDLFAGAGGLTAGLHQSDDRFQTVRAVEMDLAAAATYRATFGDLVYAGRIEDWLREEEVPKVDVVVGGPPCQGFSTLGKQDAEDTRNRMWRHYAQTVQRANPKIFVLENVPQFLSSPEFALFHRATWKGGRLAEYTFEAYVLNAADYGAPQARKRIVVIGRHRDLQDPGAPAATTSQQHKTVREALAGVPVNVTERDLPNHHIEFAGRTFPGAFKTSQLHLTRKFEERSLARFATIPPGGNRFDIPDELLSPCWRKHTTGSADVMGRLHWDRPSVTIRTEFFKPEKGRYLHPTENRAITHYEAALLQGFPEDYQWVGSKTAIARQIGNAVPVPLAKAIGKLVASALESS</sequence>
<dbReference type="InterPro" id="IPR018117">
    <property type="entry name" value="C5_DNA_meth_AS"/>
</dbReference>
<comment type="similarity">
    <text evidence="5 6">Belongs to the class I-like SAM-binding methyltransferase superfamily. C5-methyltransferase family.</text>
</comment>